<proteinExistence type="predicted"/>
<keyword evidence="2" id="KW-1133">Transmembrane helix</keyword>
<dbReference type="GO" id="GO:0005737">
    <property type="term" value="C:cytoplasm"/>
    <property type="evidence" value="ECO:0007669"/>
    <property type="project" value="TreeGrafter"/>
</dbReference>
<evidence type="ECO:0000313" key="5">
    <source>
        <dbReference type="EMBL" id="VFK55828.1"/>
    </source>
</evidence>
<organism evidence="4">
    <name type="scientific">Candidatus Kentrum sp. TUN</name>
    <dbReference type="NCBI Taxonomy" id="2126343"/>
    <lineage>
        <taxon>Bacteria</taxon>
        <taxon>Pseudomonadati</taxon>
        <taxon>Pseudomonadota</taxon>
        <taxon>Gammaproteobacteria</taxon>
        <taxon>Candidatus Kentrum</taxon>
    </lineage>
</organism>
<dbReference type="InterPro" id="IPR001193">
    <property type="entry name" value="MBTPS2"/>
</dbReference>
<dbReference type="GO" id="GO:0016020">
    <property type="term" value="C:membrane"/>
    <property type="evidence" value="ECO:0007669"/>
    <property type="project" value="InterPro"/>
</dbReference>
<sequence length="709" mass="80678">MSTITLPPLRDELALYTGAPAKDGSPTWIIHDPARNQFFHIGWGAFEIISRWTLRHPDTIIERVQEETTLSISNQDVVGIAQFLAANHLIKFQGAEGTARFLKTVARMKRSWISRLLHNYLFFRVPLIHPDRFLSATVNSLSWVWSRSFVIVTGLVLLLGLGLVTRQWDVFTTTLIETLTWEGLLHYVTALVIAKLTHEFAHAYTAKRFGCHIPTMGIAFLVLWPIPYTDTTETWKLREKHQRMAVGAAGMMAEISLAAYATLAWSFLPQGEMREAAFILATVAWISSFTTNLLPFLRFDGYYLLSDWLETPNLHQRSFAMGKWWLRETLFKLGETPPERLSSKRTRLLVAFAFVVWIYRLFLFLGIAVLVYHFFIKLVGIVLFVVEISWFILRPIVQEIKTWSTYRRTILRSRRTLVSASILGVLIALGSIPWYGRIMAPALLQTREQVVLYTTSPALITDIAVSENQLVTSDDILFFLANPDLERKLEQTENRIKMLDYELKSANFEESFRKRNQTILAVLEKAEAERAGLNKESSRLTISSPFPVGRVVDLDPHLTPGQWIGTSHRLATILRTNIEGRHGVGIIAYVNENAVHRIAPGANCRFYAKALQQGGIECTVSLVEKTAPRFLAEPAFASVFGGEIGVRIIKGGNMAPERAYYRVRIIVEEMEWLPNMQVRGKVSIRANQESFFAKFWRFAIGVLIRESGM</sequence>
<accession>A0A450ZBY7</accession>
<feature type="transmembrane region" description="Helical" evidence="2">
    <location>
        <begin position="378"/>
        <end position="397"/>
    </location>
</feature>
<keyword evidence="2" id="KW-0812">Transmembrane</keyword>
<feature type="transmembrane region" description="Helical" evidence="2">
    <location>
        <begin position="245"/>
        <end position="265"/>
    </location>
</feature>
<dbReference type="GO" id="GO:0031293">
    <property type="term" value="P:membrane protein intracellular domain proteolysis"/>
    <property type="evidence" value="ECO:0007669"/>
    <property type="project" value="TreeGrafter"/>
</dbReference>
<feature type="transmembrane region" description="Helical" evidence="2">
    <location>
        <begin position="144"/>
        <end position="164"/>
    </location>
</feature>
<feature type="transmembrane region" description="Helical" evidence="2">
    <location>
        <begin position="348"/>
        <end position="372"/>
    </location>
</feature>
<feature type="transmembrane region" description="Helical" evidence="2">
    <location>
        <begin position="417"/>
        <end position="436"/>
    </location>
</feature>
<keyword evidence="4" id="KW-0645">Protease</keyword>
<name>A0A450ZBY7_9GAMM</name>
<dbReference type="PANTHER" id="PTHR13325">
    <property type="entry name" value="PROTEASE M50 MEMBRANE-BOUND TRANSCRIPTION FACTOR SITE 2 PROTEASE"/>
    <property type="match status" value="1"/>
</dbReference>
<dbReference type="PANTHER" id="PTHR13325:SF3">
    <property type="entry name" value="MEMBRANE-BOUND TRANSCRIPTION FACTOR SITE-2 PROTEASE"/>
    <property type="match status" value="1"/>
</dbReference>
<dbReference type="CDD" id="cd05709">
    <property type="entry name" value="S2P-M50"/>
    <property type="match status" value="1"/>
</dbReference>
<feature type="transmembrane region" description="Helical" evidence="2">
    <location>
        <begin position="277"/>
        <end position="297"/>
    </location>
</feature>
<feature type="transmembrane region" description="Helical" evidence="2">
    <location>
        <begin position="112"/>
        <end position="129"/>
    </location>
</feature>
<dbReference type="AlphaFoldDB" id="A0A450ZBY7"/>
<reference evidence="4" key="1">
    <citation type="submission" date="2019-02" db="EMBL/GenBank/DDBJ databases">
        <authorList>
            <person name="Gruber-Vodicka R. H."/>
            <person name="Seah K. B. B."/>
        </authorList>
    </citation>
    <scope>NUCLEOTIDE SEQUENCE</scope>
    <source>
        <strain evidence="4">BECK_BY1</strain>
        <strain evidence="3">BECK_BY2</strain>
        <strain evidence="5">BECK_BY3</strain>
    </source>
</reference>
<dbReference type="EMBL" id="CAADFY010000075">
    <property type="protein sequence ID" value="VFK55828.1"/>
    <property type="molecule type" value="Genomic_DNA"/>
</dbReference>
<gene>
    <name evidence="4" type="ORF">BECKTUN1418D_GA0071000_10073</name>
    <name evidence="3" type="ORF">BECKTUN1418E_GA0071001_10054</name>
    <name evidence="5" type="ORF">BECKTUN1418F_GA0071002_10754</name>
</gene>
<keyword evidence="2" id="KW-0472">Membrane</keyword>
<protein>
    <submittedName>
        <fullName evidence="4">Putative peptide zinc metalloprotease protein</fullName>
    </submittedName>
</protein>
<keyword evidence="4" id="KW-0378">Hydrolase</keyword>
<dbReference type="EMBL" id="CAADFX010000007">
    <property type="protein sequence ID" value="VFK51314.1"/>
    <property type="molecule type" value="Genomic_DNA"/>
</dbReference>
<dbReference type="EMBL" id="CAADFV010000005">
    <property type="protein sequence ID" value="VFK51125.1"/>
    <property type="molecule type" value="Genomic_DNA"/>
</dbReference>
<keyword evidence="4" id="KW-0482">Metalloprotease</keyword>
<evidence type="ECO:0000256" key="1">
    <source>
        <dbReference type="SAM" id="Coils"/>
    </source>
</evidence>
<feature type="coiled-coil region" evidence="1">
    <location>
        <begin position="482"/>
        <end position="543"/>
    </location>
</feature>
<evidence type="ECO:0000256" key="2">
    <source>
        <dbReference type="SAM" id="Phobius"/>
    </source>
</evidence>
<evidence type="ECO:0000313" key="4">
    <source>
        <dbReference type="EMBL" id="VFK51314.1"/>
    </source>
</evidence>
<keyword evidence="1" id="KW-0175">Coiled coil</keyword>
<dbReference type="GO" id="GO:0004222">
    <property type="term" value="F:metalloendopeptidase activity"/>
    <property type="evidence" value="ECO:0007669"/>
    <property type="project" value="InterPro"/>
</dbReference>
<evidence type="ECO:0000313" key="3">
    <source>
        <dbReference type="EMBL" id="VFK51125.1"/>
    </source>
</evidence>